<dbReference type="GO" id="GO:0003700">
    <property type="term" value="F:DNA-binding transcription factor activity"/>
    <property type="evidence" value="ECO:0007669"/>
    <property type="project" value="InterPro"/>
</dbReference>
<dbReference type="AlphaFoldDB" id="A0A1I1Z0E2"/>
<dbReference type="SUPFAM" id="SSF46689">
    <property type="entry name" value="Homeodomain-like"/>
    <property type="match status" value="1"/>
</dbReference>
<dbReference type="InterPro" id="IPR018060">
    <property type="entry name" value="HTH_AraC"/>
</dbReference>
<evidence type="ECO:0000256" key="2">
    <source>
        <dbReference type="ARBA" id="ARBA00023125"/>
    </source>
</evidence>
<dbReference type="Gene3D" id="1.10.10.60">
    <property type="entry name" value="Homeodomain-like"/>
    <property type="match status" value="1"/>
</dbReference>
<dbReference type="Proteomes" id="UP000183410">
    <property type="component" value="Unassembled WGS sequence"/>
</dbReference>
<evidence type="ECO:0000256" key="3">
    <source>
        <dbReference type="ARBA" id="ARBA00023163"/>
    </source>
</evidence>
<protein>
    <submittedName>
        <fullName evidence="5">AraC-type DNA-binding protein</fullName>
    </submittedName>
</protein>
<keyword evidence="1" id="KW-0805">Transcription regulation</keyword>
<dbReference type="PRINTS" id="PR00032">
    <property type="entry name" value="HTHARAC"/>
</dbReference>
<feature type="domain" description="HTH araC/xylS-type" evidence="4">
    <location>
        <begin position="233"/>
        <end position="331"/>
    </location>
</feature>
<dbReference type="PANTHER" id="PTHR47893:SF1">
    <property type="entry name" value="REGULATORY PROTEIN PCHR"/>
    <property type="match status" value="1"/>
</dbReference>
<dbReference type="InterPro" id="IPR009057">
    <property type="entry name" value="Homeodomain-like_sf"/>
</dbReference>
<keyword evidence="2 5" id="KW-0238">DNA-binding</keyword>
<dbReference type="Pfam" id="PF12833">
    <property type="entry name" value="HTH_18"/>
    <property type="match status" value="1"/>
</dbReference>
<dbReference type="PANTHER" id="PTHR47893">
    <property type="entry name" value="REGULATORY PROTEIN PCHR"/>
    <property type="match status" value="1"/>
</dbReference>
<proteinExistence type="predicted"/>
<organism evidence="5 6">
    <name type="scientific">Paenibacillus algorifonticola</name>
    <dbReference type="NCBI Taxonomy" id="684063"/>
    <lineage>
        <taxon>Bacteria</taxon>
        <taxon>Bacillati</taxon>
        <taxon>Bacillota</taxon>
        <taxon>Bacilli</taxon>
        <taxon>Bacillales</taxon>
        <taxon>Paenibacillaceae</taxon>
        <taxon>Paenibacillus</taxon>
    </lineage>
</organism>
<dbReference type="PROSITE" id="PS01124">
    <property type="entry name" value="HTH_ARAC_FAMILY_2"/>
    <property type="match status" value="1"/>
</dbReference>
<sequence>MESSQAERWYEIANTVNRNCALADNLNQLYRSSSLEQRIHMPEELGRGYWQLNQIHSSMELVLCDASFYRETTLQSLERDNSLKLSFCLGESLHWNVEGLGKEYQLEHGEVSAFGYLPTNSSCQFNVDQHIRGVTLKLDRLTEIGALQQLPLHKISSVLTEKREPFHHSSMTPEMKRITQDIFHCNYQGAVKHLYLSGKVLELLAVYFNEVILQKQSQPRLSGLSRTDIDSLHRAKQIVDSQLVTPPSLEALSKLVCLNEFKLKKGFKLLFGLPVHAYIIDRRLDEAYRLLEEGKLNITAAAAAVGFSKASHFSEQFKRKYGINPSEYFKSSPLQGNRR</sequence>
<dbReference type="InterPro" id="IPR053142">
    <property type="entry name" value="PchR_regulatory_protein"/>
</dbReference>
<reference evidence="6" key="1">
    <citation type="submission" date="2016-10" db="EMBL/GenBank/DDBJ databases">
        <authorList>
            <person name="Varghese N."/>
            <person name="Submissions S."/>
        </authorList>
    </citation>
    <scope>NUCLEOTIDE SEQUENCE [LARGE SCALE GENOMIC DNA]</scope>
    <source>
        <strain evidence="6">CGMCC 1.10223</strain>
    </source>
</reference>
<keyword evidence="3" id="KW-0804">Transcription</keyword>
<dbReference type="EMBL" id="FONN01000001">
    <property type="protein sequence ID" value="SFE25189.1"/>
    <property type="molecule type" value="Genomic_DNA"/>
</dbReference>
<evidence type="ECO:0000313" key="5">
    <source>
        <dbReference type="EMBL" id="SFE25189.1"/>
    </source>
</evidence>
<gene>
    <name evidence="5" type="ORF">SAMN04487969_101919</name>
</gene>
<evidence type="ECO:0000259" key="4">
    <source>
        <dbReference type="PROSITE" id="PS01124"/>
    </source>
</evidence>
<dbReference type="SMART" id="SM00342">
    <property type="entry name" value="HTH_ARAC"/>
    <property type="match status" value="1"/>
</dbReference>
<accession>A0A1I1Z0E2</accession>
<dbReference type="InterPro" id="IPR020449">
    <property type="entry name" value="Tscrpt_reg_AraC-type_HTH"/>
</dbReference>
<dbReference type="GO" id="GO:0043565">
    <property type="term" value="F:sequence-specific DNA binding"/>
    <property type="evidence" value="ECO:0007669"/>
    <property type="project" value="InterPro"/>
</dbReference>
<evidence type="ECO:0000256" key="1">
    <source>
        <dbReference type="ARBA" id="ARBA00023015"/>
    </source>
</evidence>
<dbReference type="RefSeq" id="WP_063838017.1">
    <property type="nucleotide sequence ID" value="NZ_FONN01000001.1"/>
</dbReference>
<keyword evidence="6" id="KW-1185">Reference proteome</keyword>
<name>A0A1I1Z0E2_9BACL</name>
<dbReference type="OrthoDB" id="9782503at2"/>
<evidence type="ECO:0000313" key="6">
    <source>
        <dbReference type="Proteomes" id="UP000183410"/>
    </source>
</evidence>